<dbReference type="SUPFAM" id="SSF55804">
    <property type="entry name" value="Phoshotransferase/anion transport protein"/>
    <property type="match status" value="1"/>
</dbReference>
<keyword evidence="4" id="KW-0762">Sugar transport</keyword>
<evidence type="ECO:0000256" key="2">
    <source>
        <dbReference type="ARBA" id="ARBA00022679"/>
    </source>
</evidence>
<dbReference type="InterPro" id="IPR016152">
    <property type="entry name" value="PTrfase/Anion_transptr"/>
</dbReference>
<dbReference type="GO" id="GO:0016740">
    <property type="term" value="F:transferase activity"/>
    <property type="evidence" value="ECO:0007669"/>
    <property type="project" value="UniProtKB-KW"/>
</dbReference>
<evidence type="ECO:0000259" key="3">
    <source>
        <dbReference type="PROSITE" id="PS51094"/>
    </source>
</evidence>
<comment type="subcellular location">
    <subcellularLocation>
        <location evidence="1">Cytoplasm</location>
    </subcellularLocation>
</comment>
<keyword evidence="4" id="KW-0813">Transport</keyword>
<dbReference type="PROSITE" id="PS00372">
    <property type="entry name" value="PTS_EIIA_TYPE_2_HIS"/>
    <property type="match status" value="1"/>
</dbReference>
<proteinExistence type="predicted"/>
<dbReference type="PANTHER" id="PTHR47738">
    <property type="entry name" value="PTS SYSTEM FRUCTOSE-LIKE EIIA COMPONENT-RELATED"/>
    <property type="match status" value="1"/>
</dbReference>
<dbReference type="PROSITE" id="PS51094">
    <property type="entry name" value="PTS_EIIA_TYPE_2"/>
    <property type="match status" value="1"/>
</dbReference>
<evidence type="ECO:0000256" key="1">
    <source>
        <dbReference type="ARBA" id="ARBA00004496"/>
    </source>
</evidence>
<name>A0A7C3V0N0_9BACT</name>
<organism evidence="4">
    <name type="scientific">Desulfobacca acetoxidans</name>
    <dbReference type="NCBI Taxonomy" id="60893"/>
    <lineage>
        <taxon>Bacteria</taxon>
        <taxon>Pseudomonadati</taxon>
        <taxon>Thermodesulfobacteriota</taxon>
        <taxon>Desulfobaccia</taxon>
        <taxon>Desulfobaccales</taxon>
        <taxon>Desulfobaccaceae</taxon>
        <taxon>Desulfobacca</taxon>
    </lineage>
</organism>
<dbReference type="Gene3D" id="3.40.930.10">
    <property type="entry name" value="Mannitol-specific EII, Chain A"/>
    <property type="match status" value="1"/>
</dbReference>
<reference evidence="4" key="1">
    <citation type="journal article" date="2020" name="mSystems">
        <title>Genome- and Community-Level Interaction Insights into Carbon Utilization and Element Cycling Functions of Hydrothermarchaeota in Hydrothermal Sediment.</title>
        <authorList>
            <person name="Zhou Z."/>
            <person name="Liu Y."/>
            <person name="Xu W."/>
            <person name="Pan J."/>
            <person name="Luo Z.H."/>
            <person name="Li M."/>
        </authorList>
    </citation>
    <scope>NUCLEOTIDE SEQUENCE [LARGE SCALE GENOMIC DNA]</scope>
    <source>
        <strain evidence="4">SpSt-897</strain>
    </source>
</reference>
<dbReference type="InterPro" id="IPR051541">
    <property type="entry name" value="PTS_SugarTrans_NitroReg"/>
</dbReference>
<gene>
    <name evidence="4" type="ORF">ENW96_14375</name>
</gene>
<comment type="caution">
    <text evidence="4">The sequence shown here is derived from an EMBL/GenBank/DDBJ whole genome shotgun (WGS) entry which is preliminary data.</text>
</comment>
<evidence type="ECO:0000313" key="4">
    <source>
        <dbReference type="EMBL" id="HGF35543.1"/>
    </source>
</evidence>
<dbReference type="CDD" id="cd00211">
    <property type="entry name" value="PTS_IIA_fru"/>
    <property type="match status" value="1"/>
</dbReference>
<sequence>MKIIDLLEPNAVIPNMAATTKLAVLEELAAPLVPGPEGLDLDTVVEVLMERERLGSTGIGDHVAIPHGKLANLKGLRLSFGRSLQGVNFDSMDGKPSHLFFLLLAPVNSAGLHLKALAKISRMLMNAAFREKLMQAADKYEIYQLLKEQDEEM</sequence>
<accession>A0A7C3V0N0</accession>
<protein>
    <submittedName>
        <fullName evidence="4">PTS sugar transporter subunit IIA</fullName>
    </submittedName>
</protein>
<dbReference type="EMBL" id="DTMF01000342">
    <property type="protein sequence ID" value="HGF35543.1"/>
    <property type="molecule type" value="Genomic_DNA"/>
</dbReference>
<keyword evidence="2" id="KW-0808">Transferase</keyword>
<dbReference type="Pfam" id="PF00359">
    <property type="entry name" value="PTS_EIIA_2"/>
    <property type="match status" value="1"/>
</dbReference>
<dbReference type="AlphaFoldDB" id="A0A7C3V0N0"/>
<dbReference type="GO" id="GO:0005737">
    <property type="term" value="C:cytoplasm"/>
    <property type="evidence" value="ECO:0007669"/>
    <property type="project" value="UniProtKB-SubCell"/>
</dbReference>
<dbReference type="FunFam" id="3.40.930.10:FF:000009">
    <property type="entry name" value="PTS system, fructose specific IIABC component"/>
    <property type="match status" value="1"/>
</dbReference>
<dbReference type="InterPro" id="IPR002178">
    <property type="entry name" value="PTS_EIIA_type-2_dom"/>
</dbReference>
<feature type="domain" description="PTS EIIA type-2" evidence="3">
    <location>
        <begin position="5"/>
        <end position="149"/>
    </location>
</feature>